<dbReference type="AlphaFoldDB" id="A0A6S6TAP0"/>
<dbReference type="InterPro" id="IPR021868">
    <property type="entry name" value="Alpha_2_Macroglob_MG3"/>
</dbReference>
<reference evidence="3" key="1">
    <citation type="submission" date="2020-01" db="EMBL/GenBank/DDBJ databases">
        <authorList>
            <person name="Meier V. D."/>
            <person name="Meier V D."/>
        </authorList>
    </citation>
    <scope>NUCLEOTIDE SEQUENCE</scope>
    <source>
        <strain evidence="3">HLG_WM_MAG_03</strain>
    </source>
</reference>
<feature type="non-terminal residue" evidence="3">
    <location>
        <position position="637"/>
    </location>
</feature>
<dbReference type="EMBL" id="CACVAR010000282">
    <property type="protein sequence ID" value="CAA6817902.1"/>
    <property type="molecule type" value="Genomic_DNA"/>
</dbReference>
<proteinExistence type="predicted"/>
<protein>
    <submittedName>
        <fullName evidence="3">Alpha-2-macroglobulin</fullName>
    </submittedName>
</protein>
<organism evidence="3">
    <name type="scientific">uncultured Sulfurovum sp</name>
    <dbReference type="NCBI Taxonomy" id="269237"/>
    <lineage>
        <taxon>Bacteria</taxon>
        <taxon>Pseudomonadati</taxon>
        <taxon>Campylobacterota</taxon>
        <taxon>Epsilonproteobacteria</taxon>
        <taxon>Campylobacterales</taxon>
        <taxon>Sulfurovaceae</taxon>
        <taxon>Sulfurovum</taxon>
        <taxon>environmental samples</taxon>
    </lineage>
</organism>
<dbReference type="Gene3D" id="2.60.40.1930">
    <property type="match status" value="1"/>
</dbReference>
<dbReference type="Pfam" id="PF11974">
    <property type="entry name" value="bMG3"/>
    <property type="match status" value="1"/>
</dbReference>
<feature type="signal peptide" evidence="1">
    <location>
        <begin position="1"/>
        <end position="24"/>
    </location>
</feature>
<dbReference type="GO" id="GO:0004866">
    <property type="term" value="F:endopeptidase inhibitor activity"/>
    <property type="evidence" value="ECO:0007669"/>
    <property type="project" value="TreeGrafter"/>
</dbReference>
<feature type="domain" description="Alpha-2-macroglobulin MG3" evidence="2">
    <location>
        <begin position="439"/>
        <end position="521"/>
    </location>
</feature>
<name>A0A6S6TAP0_9BACT</name>
<evidence type="ECO:0000259" key="2">
    <source>
        <dbReference type="Pfam" id="PF11974"/>
    </source>
</evidence>
<accession>A0A6S6TAP0</accession>
<dbReference type="InterPro" id="IPR051802">
    <property type="entry name" value="YfhM-like"/>
</dbReference>
<dbReference type="PANTHER" id="PTHR40094:SF1">
    <property type="entry name" value="UBIQUITIN DOMAIN-CONTAINING PROTEIN"/>
    <property type="match status" value="1"/>
</dbReference>
<dbReference type="PANTHER" id="PTHR40094">
    <property type="entry name" value="ALPHA-2-MACROGLOBULIN HOMOLOG"/>
    <property type="match status" value="1"/>
</dbReference>
<sequence>MFKFFIFLILSPLLFAQSISPVNATVELNKPFILKSSKNLFDNSLFYTHEPLLKCQPALSAVYKVEAADKLKVLPKKLLQSNTKYQCDYKNESFTFTTAPLTVNEALYFKNEKILRLSFNDEIDNATIKKGINLKKLEHLKATKLQYKIIAQDKHNIVLQVVEKVGDSKVLLFIDKNLKTKHLSTLSKAYEKTFNKHDAKVKLDSNKKKLTIKDQPRMVALENGKFALRIFLEDNLNGKSNKFIKIKGIQNLQVSNYQYMGYYEREKFGVNSSYYYHDVTSDEFKANTSYNITLKKGLKLYSRELKDDLSYKLKTPNRAKAILFDKEKHYISSYGELSFSSVNVEDATLVVERILDDNLRYFINFSNANKYNVDAYTKEVFTKKLTLHGKNNQIARQKFKLSDLSSKALTTGIYKVSLHYETSDGEKTTEHLSSKVLFISDLGLSVNLSKTQAFVNVLSLSTMKPIKNAEVLIYGKNNALLGTAQTNADGVAIVNNPKLLKRNPKALVVKSKNDKNFLLLNESISSPMPSSILKEKERFKAHIYFQSNILRPAAKLNALITVKDKDFISASKLPVKLILRNPKNDISHQKVYHTDEYGLIDFNYQFSNSDKLGNYHLYVKLGDNVLAKKKLKVEAFM</sequence>
<feature type="chain" id="PRO_5028328447" evidence="1">
    <location>
        <begin position="25"/>
        <end position="637"/>
    </location>
</feature>
<keyword evidence="1" id="KW-0732">Signal</keyword>
<evidence type="ECO:0000313" key="3">
    <source>
        <dbReference type="EMBL" id="CAA6817902.1"/>
    </source>
</evidence>
<evidence type="ECO:0000256" key="1">
    <source>
        <dbReference type="SAM" id="SignalP"/>
    </source>
</evidence>
<gene>
    <name evidence="3" type="ORF">HELGO_WM49492</name>
</gene>